<evidence type="ECO:0000256" key="6">
    <source>
        <dbReference type="ARBA" id="ARBA00022853"/>
    </source>
</evidence>
<evidence type="ECO:0000313" key="12">
    <source>
        <dbReference type="EMBL" id="JAS32703.1"/>
    </source>
</evidence>
<keyword evidence="6" id="KW-0156">Chromatin regulator</keyword>
<dbReference type="InterPro" id="IPR050548">
    <property type="entry name" value="PcG_chromatin_remod_factors"/>
</dbReference>
<feature type="repeat" description="MBT" evidence="10">
    <location>
        <begin position="791"/>
        <end position="886"/>
    </location>
</feature>
<evidence type="ECO:0008006" key="14">
    <source>
        <dbReference type="Google" id="ProtNLM"/>
    </source>
</evidence>
<evidence type="ECO:0000256" key="1">
    <source>
        <dbReference type="ARBA" id="ARBA00004123"/>
    </source>
</evidence>
<evidence type="ECO:0000256" key="11">
    <source>
        <dbReference type="SAM" id="MobiDB-lite"/>
    </source>
</evidence>
<evidence type="ECO:0000256" key="10">
    <source>
        <dbReference type="PROSITE-ProRule" id="PRU00459"/>
    </source>
</evidence>
<sequence>MQPVYFYQIMLISNKKNQVGMIPIVSSSSPSTNQVSLIMPPSTSASTQLTNLIITPSSSTVTSGNHVTSYIISNSGNTATGGTSLLVPTCSVSGSTISTPVNMILPQSSVNGNNSQMTSIMLPVGSAKSNFVQHVTISNGKITHSESKSQSNVKDLKSPNSITGFSPIPPLQPITGKESTCNSIIQLAKTNGINVPDSLIMTPINDDNVLLMNKDKENEKTLNDSVEIEMMPVEKSEGTVTSCDEKDIKISPPALPSSDHPNLHCDEIFEPADIKDDLVLDGEVTVRRLVADNSGDAQISSKQVSVDDFNIEIVKLEKCKEQEKKLDKPVVTEDIDPMKVIQWDQNGIGTLPGSNLRFRMNEFGMMLVLDNWSEVKDELDSVVTSSSSSRRNSEEKHLTSGFSTKSKSQEDFVHCEGCGCFGLECEFLHDGRFCSIGCKKSVLTQNALKKKRQEDKIRELRIRRRKRKTNLLIKARLQEQSKIPLESKNLTEDEQKHVEAELTVKAWVSKMAEFRNKKHCLSKNYENKKDDDDLTPAASPTSSLDTSVKSETQSQTPADSDVEYDVKEAQWYSNNGEFLWTSYLQYCNKAKSAPVKLFKDPFPFGKNGFKVGMKLEGIDPEHQSCFCVLTVAEVKGYRLRLHFDGYPDNHDFWTNVDSPNIFQPGWCEKNNHRLNPPGFIQEPFSWMSYLKQCRAQPAPKSLFAKSTSAVLPNQFRVGMKLEAVDRKNSSLICVASVADLIDNRLLIHFDSWGDVYDYWTDPSSPYIHPVGWCKENGHNLTPPSTFKNMIFSWDAYLKETKSVAAPARAFKTRPPNLFKRGMKLEAIDKRAPSFLRITTVKDVKDHEILITFDGFPEEFGYWVDDDSPDIHPICWGNKTGHPVECPPNLLLCDIPKSECTTFGCRGDGNIKGSKYVSHQNTFLCPYSEENLNKENLLPDRLCAKPEFYEVPEPEPFKKGKEINNERQEREKDLFNSEPRKTRLSSLPIQEKEEVEEKEKSGHIEEKIERRGRKRKVPEPEAYPDELKRLRKDLIVTVLNPGYKPKPGDVEGWTQHSISINQKVQMTGGDPRRWNARQVAAFVNTVIPNRSKPFIDQEIDGESFLMLSQNDIQEYLGIKLGPAVTIYNCIALLQKKVL</sequence>
<feature type="compositionally biased region" description="Polar residues" evidence="11">
    <location>
        <begin position="143"/>
        <end position="164"/>
    </location>
</feature>
<dbReference type="CDD" id="cd20101">
    <property type="entry name" value="MBT_L3MBTL1-like_rpt1"/>
    <property type="match status" value="1"/>
</dbReference>
<evidence type="ECO:0000313" key="13">
    <source>
        <dbReference type="EMBL" id="JAS35970.1"/>
    </source>
</evidence>
<protein>
    <recommendedName>
        <fullName evidence="14">SAM domain-containing protein</fullName>
    </recommendedName>
</protein>
<dbReference type="PANTHER" id="PTHR12247:SF131">
    <property type="entry name" value="LD05287P"/>
    <property type="match status" value="1"/>
</dbReference>
<keyword evidence="9" id="KW-0539">Nucleus</keyword>
<keyword evidence="2" id="KW-0479">Metal-binding</keyword>
<evidence type="ECO:0000256" key="3">
    <source>
        <dbReference type="ARBA" id="ARBA00022737"/>
    </source>
</evidence>
<dbReference type="GO" id="GO:0045892">
    <property type="term" value="P:negative regulation of DNA-templated transcription"/>
    <property type="evidence" value="ECO:0007669"/>
    <property type="project" value="TreeGrafter"/>
</dbReference>
<dbReference type="FunFam" id="2.30.30.140:FF:000007">
    <property type="entry name" value="Lethal(3)malignant brain tumor-like protein 1"/>
    <property type="match status" value="1"/>
</dbReference>
<keyword evidence="7" id="KW-0805">Transcription regulation</keyword>
<reference evidence="12" key="1">
    <citation type="submission" date="2015-12" db="EMBL/GenBank/DDBJ databases">
        <title>De novo transcriptome assembly of four potential Pierce s Disease insect vectors from Arizona vineyards.</title>
        <authorList>
            <person name="Tassone E.E."/>
        </authorList>
    </citation>
    <scope>NUCLEOTIDE SEQUENCE</scope>
</reference>
<dbReference type="InterPro" id="IPR036060">
    <property type="entry name" value="Znf_C2H2C_sf"/>
</dbReference>
<dbReference type="InterPro" id="IPR013761">
    <property type="entry name" value="SAM/pointed_sf"/>
</dbReference>
<evidence type="ECO:0000256" key="9">
    <source>
        <dbReference type="ARBA" id="ARBA00023242"/>
    </source>
</evidence>
<feature type="region of interest" description="Disordered" evidence="11">
    <location>
        <begin position="143"/>
        <end position="173"/>
    </location>
</feature>
<evidence type="ECO:0000256" key="8">
    <source>
        <dbReference type="ARBA" id="ARBA00023163"/>
    </source>
</evidence>
<evidence type="ECO:0000256" key="7">
    <source>
        <dbReference type="ARBA" id="ARBA00023015"/>
    </source>
</evidence>
<dbReference type="GO" id="GO:0042393">
    <property type="term" value="F:histone binding"/>
    <property type="evidence" value="ECO:0007669"/>
    <property type="project" value="TreeGrafter"/>
</dbReference>
<dbReference type="SMART" id="SM00561">
    <property type="entry name" value="MBT"/>
    <property type="match status" value="3"/>
</dbReference>
<proteinExistence type="predicted"/>
<dbReference type="GO" id="GO:0006325">
    <property type="term" value="P:chromatin organization"/>
    <property type="evidence" value="ECO:0007669"/>
    <property type="project" value="UniProtKB-KW"/>
</dbReference>
<dbReference type="Gene3D" id="4.10.320.30">
    <property type="match status" value="1"/>
</dbReference>
<dbReference type="PANTHER" id="PTHR12247">
    <property type="entry name" value="POLYCOMB GROUP PROTEIN"/>
    <property type="match status" value="1"/>
</dbReference>
<feature type="region of interest" description="Disordered" evidence="11">
    <location>
        <begin position="525"/>
        <end position="561"/>
    </location>
</feature>
<dbReference type="GO" id="GO:0008270">
    <property type="term" value="F:zinc ion binding"/>
    <property type="evidence" value="ECO:0007669"/>
    <property type="project" value="UniProtKB-KW"/>
</dbReference>
<evidence type="ECO:0000256" key="2">
    <source>
        <dbReference type="ARBA" id="ARBA00022723"/>
    </source>
</evidence>
<feature type="repeat" description="MBT" evidence="10">
    <location>
        <begin position="684"/>
        <end position="783"/>
    </location>
</feature>
<accession>A0A1B6E440</accession>
<feature type="compositionally biased region" description="Basic and acidic residues" evidence="11">
    <location>
        <begin position="989"/>
        <end position="1008"/>
    </location>
</feature>
<keyword evidence="3" id="KW-0677">Repeat</keyword>
<organism evidence="12">
    <name type="scientific">Clastoptera arizonana</name>
    <name type="common">Arizona spittle bug</name>
    <dbReference type="NCBI Taxonomy" id="38151"/>
    <lineage>
        <taxon>Eukaryota</taxon>
        <taxon>Metazoa</taxon>
        <taxon>Ecdysozoa</taxon>
        <taxon>Arthropoda</taxon>
        <taxon>Hexapoda</taxon>
        <taxon>Insecta</taxon>
        <taxon>Pterygota</taxon>
        <taxon>Neoptera</taxon>
        <taxon>Paraneoptera</taxon>
        <taxon>Hemiptera</taxon>
        <taxon>Auchenorrhyncha</taxon>
        <taxon>Cercopoidea</taxon>
        <taxon>Clastopteridae</taxon>
        <taxon>Clastoptera</taxon>
    </lineage>
</organism>
<dbReference type="CDD" id="cd20102">
    <property type="entry name" value="MBT_L3MBTL1-like_rpt2"/>
    <property type="match status" value="1"/>
</dbReference>
<dbReference type="PROSITE" id="PS51802">
    <property type="entry name" value="ZF_CCHHC"/>
    <property type="match status" value="1"/>
</dbReference>
<name>A0A1B6E440_9HEMI</name>
<comment type="subcellular location">
    <subcellularLocation>
        <location evidence="1">Nucleus</location>
    </subcellularLocation>
</comment>
<keyword evidence="8" id="KW-0804">Transcription</keyword>
<dbReference type="Pfam" id="PF02820">
    <property type="entry name" value="MBT"/>
    <property type="match status" value="3"/>
</dbReference>
<feature type="region of interest" description="Disordered" evidence="11">
    <location>
        <begin position="953"/>
        <end position="1018"/>
    </location>
</feature>
<dbReference type="InterPro" id="IPR004092">
    <property type="entry name" value="Mbt"/>
</dbReference>
<dbReference type="AlphaFoldDB" id="A0A1B6E440"/>
<feature type="repeat" description="MBT" evidence="10">
    <location>
        <begin position="578"/>
        <end position="677"/>
    </location>
</feature>
<evidence type="ECO:0000256" key="5">
    <source>
        <dbReference type="ARBA" id="ARBA00022833"/>
    </source>
</evidence>
<dbReference type="EMBL" id="GEDC01004595">
    <property type="protein sequence ID" value="JAS32703.1"/>
    <property type="molecule type" value="Transcribed_RNA"/>
</dbReference>
<keyword evidence="4" id="KW-0863">Zinc-finger</keyword>
<dbReference type="SUPFAM" id="SSF103637">
    <property type="entry name" value="CCHHC domain"/>
    <property type="match status" value="1"/>
</dbReference>
<keyword evidence="5" id="KW-0862">Zinc</keyword>
<dbReference type="PROSITE" id="PS51079">
    <property type="entry name" value="MBT"/>
    <property type="match status" value="3"/>
</dbReference>
<dbReference type="EMBL" id="GEDC01001328">
    <property type="protein sequence ID" value="JAS35970.1"/>
    <property type="molecule type" value="Transcribed_RNA"/>
</dbReference>
<dbReference type="InterPro" id="IPR002515">
    <property type="entry name" value="Znf_C2H2C"/>
</dbReference>
<dbReference type="Gene3D" id="2.30.30.140">
    <property type="match status" value="3"/>
</dbReference>
<dbReference type="SUPFAM" id="SSF47769">
    <property type="entry name" value="SAM/Pointed domain"/>
    <property type="match status" value="1"/>
</dbReference>
<feature type="compositionally biased region" description="Basic and acidic residues" evidence="11">
    <location>
        <begin position="954"/>
        <end position="980"/>
    </location>
</feature>
<feature type="compositionally biased region" description="Polar residues" evidence="11">
    <location>
        <begin position="538"/>
        <end position="558"/>
    </location>
</feature>
<dbReference type="Gene3D" id="1.10.150.50">
    <property type="entry name" value="Transcription Factor, Ets-1"/>
    <property type="match status" value="1"/>
</dbReference>
<gene>
    <name evidence="13" type="ORF">g.5899</name>
    <name evidence="12" type="ORF">g.5901</name>
</gene>
<evidence type="ECO:0000256" key="4">
    <source>
        <dbReference type="ARBA" id="ARBA00022771"/>
    </source>
</evidence>
<dbReference type="SUPFAM" id="SSF63748">
    <property type="entry name" value="Tudor/PWWP/MBT"/>
    <property type="match status" value="3"/>
</dbReference>
<dbReference type="GO" id="GO:0003682">
    <property type="term" value="F:chromatin binding"/>
    <property type="evidence" value="ECO:0007669"/>
    <property type="project" value="TreeGrafter"/>
</dbReference>
<feature type="region of interest" description="Disordered" evidence="11">
    <location>
        <begin position="383"/>
        <end position="402"/>
    </location>
</feature>
<dbReference type="GO" id="GO:0005634">
    <property type="term" value="C:nucleus"/>
    <property type="evidence" value="ECO:0007669"/>
    <property type="project" value="UniProtKB-SubCell"/>
</dbReference>